<organism evidence="2 3">
    <name type="scientific">Synoicihabitans lomoniglobus</name>
    <dbReference type="NCBI Taxonomy" id="2909285"/>
    <lineage>
        <taxon>Bacteria</taxon>
        <taxon>Pseudomonadati</taxon>
        <taxon>Verrucomicrobiota</taxon>
        <taxon>Opitutia</taxon>
        <taxon>Opitutales</taxon>
        <taxon>Opitutaceae</taxon>
        <taxon>Synoicihabitans</taxon>
    </lineage>
</organism>
<reference evidence="2" key="1">
    <citation type="submission" date="2023-03" db="EMBL/GenBank/DDBJ databases">
        <title>Lomoglobus Profundus gen. nov., sp. nov., a novel member of the phylum Verrucomicrobia, isolated from deep-marine sediment of South China Sea.</title>
        <authorList>
            <person name="Ahmad T."/>
            <person name="Ishaq S.E."/>
            <person name="Wang F."/>
        </authorList>
    </citation>
    <scope>NUCLEOTIDE SEQUENCE</scope>
    <source>
        <strain evidence="2">LMO-M01</strain>
    </source>
</reference>
<dbReference type="PANTHER" id="PTHR34322:SF2">
    <property type="entry name" value="TRANSPOSASE IS200-LIKE DOMAIN-CONTAINING PROTEIN"/>
    <property type="match status" value="1"/>
</dbReference>
<dbReference type="KEGG" id="slom:PXH66_12445"/>
<dbReference type="AlphaFoldDB" id="A0AAF0CMJ9"/>
<gene>
    <name evidence="2" type="ORF">PXH66_12445</name>
</gene>
<dbReference type="InterPro" id="IPR002686">
    <property type="entry name" value="Transposase_17"/>
</dbReference>
<dbReference type="RefSeq" id="WP_330927531.1">
    <property type="nucleotide sequence ID" value="NZ_CP119075.1"/>
</dbReference>
<name>A0AAF0CMJ9_9BACT</name>
<dbReference type="SUPFAM" id="SSF143422">
    <property type="entry name" value="Transposase IS200-like"/>
    <property type="match status" value="1"/>
</dbReference>
<dbReference type="SMART" id="SM01321">
    <property type="entry name" value="Y1_Tnp"/>
    <property type="match status" value="1"/>
</dbReference>
<dbReference type="GO" id="GO:0004803">
    <property type="term" value="F:transposase activity"/>
    <property type="evidence" value="ECO:0007669"/>
    <property type="project" value="InterPro"/>
</dbReference>
<feature type="domain" description="Transposase IS200-like" evidence="1">
    <location>
        <begin position="9"/>
        <end position="123"/>
    </location>
</feature>
<keyword evidence="3" id="KW-1185">Reference proteome</keyword>
<proteinExistence type="predicted"/>
<dbReference type="EMBL" id="CP119075">
    <property type="protein sequence ID" value="WED63140.1"/>
    <property type="molecule type" value="Genomic_DNA"/>
</dbReference>
<dbReference type="GO" id="GO:0006313">
    <property type="term" value="P:DNA transposition"/>
    <property type="evidence" value="ECO:0007669"/>
    <property type="project" value="InterPro"/>
</dbReference>
<dbReference type="InterPro" id="IPR036515">
    <property type="entry name" value="Transposase_17_sf"/>
</dbReference>
<dbReference type="PANTHER" id="PTHR34322">
    <property type="entry name" value="TRANSPOSASE, Y1_TNP DOMAIN-CONTAINING"/>
    <property type="match status" value="1"/>
</dbReference>
<dbReference type="GO" id="GO:0003677">
    <property type="term" value="F:DNA binding"/>
    <property type="evidence" value="ECO:0007669"/>
    <property type="project" value="InterPro"/>
</dbReference>
<dbReference type="Proteomes" id="UP001218638">
    <property type="component" value="Chromosome"/>
</dbReference>
<dbReference type="Pfam" id="PF01797">
    <property type="entry name" value="Y1_Tnp"/>
    <property type="match status" value="1"/>
</dbReference>
<sequence length="324" mass="37120">MPRKHRLEFPGACYHVINRGNYRTNIFRTEGAKLAFEACLFEACETYRWRLHAFVVMRNHYHLALETPEGNLVTGMQWLQATFANRFNKLRSEHGHVFQGRYKALVVERAGALGQVCDYIHLNPVRAGVCTVEGLEGLRFGSYWYLQRPTRRREFMVLETALVEAGELADTPTGRRCYLDYLTWQVAVGPAGKSKAYTNMSKGWALGTDRFKAALLESPDVPDSPRAWGIVGAREVRNQRQQDMRARCLNALRKNEENVRNDPKSAGWKVAIARFLKEREQADNRWLGDSLSMGRPEAVSTYVGRMKRGEIDDSVYRLLKTTNV</sequence>
<evidence type="ECO:0000313" key="3">
    <source>
        <dbReference type="Proteomes" id="UP001218638"/>
    </source>
</evidence>
<protein>
    <submittedName>
        <fullName evidence="2">Transposase</fullName>
    </submittedName>
</protein>
<evidence type="ECO:0000259" key="1">
    <source>
        <dbReference type="SMART" id="SM01321"/>
    </source>
</evidence>
<dbReference type="Gene3D" id="3.30.70.1290">
    <property type="entry name" value="Transposase IS200-like"/>
    <property type="match status" value="1"/>
</dbReference>
<evidence type="ECO:0000313" key="2">
    <source>
        <dbReference type="EMBL" id="WED63140.1"/>
    </source>
</evidence>
<accession>A0AAF0CMJ9</accession>